<dbReference type="AlphaFoldDB" id="A0A930VDI8"/>
<feature type="domain" description="AMIN-like" evidence="2">
    <location>
        <begin position="44"/>
        <end position="165"/>
    </location>
</feature>
<gene>
    <name evidence="3" type="ORF">ISU07_15350</name>
</gene>
<feature type="chain" id="PRO_5036898503" description="AMIN-like domain-containing protein" evidence="1">
    <location>
        <begin position="34"/>
        <end position="303"/>
    </location>
</feature>
<reference evidence="3" key="1">
    <citation type="submission" date="2020-11" db="EMBL/GenBank/DDBJ databases">
        <title>Nocardioides sp. nov., isolated from Soil of Cynanchum wilfordii Hemsley rhizosphere.</title>
        <authorList>
            <person name="Lee J.-S."/>
            <person name="Suh M.K."/>
            <person name="Kim J.-S."/>
        </authorList>
    </citation>
    <scope>NUCLEOTIDE SEQUENCE</scope>
    <source>
        <strain evidence="3">KCTC 19275</strain>
    </source>
</reference>
<proteinExistence type="predicted"/>
<comment type="caution">
    <text evidence="3">The sequence shown here is derived from an EMBL/GenBank/DDBJ whole genome shotgun (WGS) entry which is preliminary data.</text>
</comment>
<evidence type="ECO:0000313" key="3">
    <source>
        <dbReference type="EMBL" id="MBF4764508.1"/>
    </source>
</evidence>
<evidence type="ECO:0000259" key="2">
    <source>
        <dbReference type="Pfam" id="PF24837"/>
    </source>
</evidence>
<dbReference type="Proteomes" id="UP000640489">
    <property type="component" value="Unassembled WGS sequence"/>
</dbReference>
<organism evidence="3 4">
    <name type="scientific">Nocardioides islandensis</name>
    <dbReference type="NCBI Taxonomy" id="433663"/>
    <lineage>
        <taxon>Bacteria</taxon>
        <taxon>Bacillati</taxon>
        <taxon>Actinomycetota</taxon>
        <taxon>Actinomycetes</taxon>
        <taxon>Propionibacteriales</taxon>
        <taxon>Nocardioidaceae</taxon>
        <taxon>Nocardioides</taxon>
    </lineage>
</organism>
<keyword evidence="1" id="KW-0732">Signal</keyword>
<dbReference type="Pfam" id="PF24837">
    <property type="entry name" value="AMIN-like"/>
    <property type="match status" value="1"/>
</dbReference>
<accession>A0A930VDI8</accession>
<keyword evidence="4" id="KW-1185">Reference proteome</keyword>
<evidence type="ECO:0000313" key="4">
    <source>
        <dbReference type="Proteomes" id="UP000640489"/>
    </source>
</evidence>
<protein>
    <recommendedName>
        <fullName evidence="2">AMIN-like domain-containing protein</fullName>
    </recommendedName>
</protein>
<feature type="signal peptide" evidence="1">
    <location>
        <begin position="1"/>
        <end position="33"/>
    </location>
</feature>
<dbReference type="InterPro" id="IPR056303">
    <property type="entry name" value="AMIN-like"/>
</dbReference>
<dbReference type="EMBL" id="JADKPN010000009">
    <property type="protein sequence ID" value="MBF4764508.1"/>
    <property type="molecule type" value="Genomic_DNA"/>
</dbReference>
<sequence length="303" mass="31812">MRLFRAIPVSVPVSLMVSLLACLVAAGAVPVQAAAPAATRATPTLVGIRAAHHPGFDRIVFEFEGGLPSGHDARYVTKLVGDGSGLPIRIAGRAILQVGFTPARAHDAQGTTVPRRLAFALPNVMTAVRSGDFEGVTTYGIGLAKKTPFHVSTLQGPSRVVIDIRAAFPTVQRQVFFFDRDNFVDNVEPFFRPVLRPVLASAPATGVLDRLFAGPLAGEKSDGLRLLRSHARGFADLVVTGGVARVRLTGGCNSDGSTVTVAGEIMPTLRQFSNVDVVKILDPAGSTESPAGDTDSIPACLEP</sequence>
<dbReference type="PROSITE" id="PS51257">
    <property type="entry name" value="PROKAR_LIPOPROTEIN"/>
    <property type="match status" value="1"/>
</dbReference>
<evidence type="ECO:0000256" key="1">
    <source>
        <dbReference type="SAM" id="SignalP"/>
    </source>
</evidence>
<name>A0A930VDI8_9ACTN</name>